<dbReference type="Pfam" id="PF00940">
    <property type="entry name" value="RNA_pol"/>
    <property type="match status" value="2"/>
</dbReference>
<gene>
    <name evidence="9" type="primary">RPOT2-SYL</name>
    <name evidence="9" type="ORF">Anas_09074</name>
</gene>
<dbReference type="Gene3D" id="1.10.150.20">
    <property type="entry name" value="5' to 3' exonuclease, C-terminal subdomain"/>
    <property type="match status" value="2"/>
</dbReference>
<dbReference type="PROSITE" id="PS00900">
    <property type="entry name" value="RNA_POL_PHAGE_1"/>
    <property type="match status" value="1"/>
</dbReference>
<dbReference type="InterPro" id="IPR046950">
    <property type="entry name" value="DNA-dir_Rpol_C_phage-type"/>
</dbReference>
<feature type="domain" description="DNA-directed RNA polymerase C-terminal" evidence="8">
    <location>
        <begin position="2"/>
        <end position="92"/>
    </location>
</feature>
<evidence type="ECO:0000313" key="9">
    <source>
        <dbReference type="EMBL" id="KAB7495737.1"/>
    </source>
</evidence>
<organism evidence="9 10">
    <name type="scientific">Armadillidium nasatum</name>
    <dbReference type="NCBI Taxonomy" id="96803"/>
    <lineage>
        <taxon>Eukaryota</taxon>
        <taxon>Metazoa</taxon>
        <taxon>Ecdysozoa</taxon>
        <taxon>Arthropoda</taxon>
        <taxon>Crustacea</taxon>
        <taxon>Multicrustacea</taxon>
        <taxon>Malacostraca</taxon>
        <taxon>Eumalacostraca</taxon>
        <taxon>Peracarida</taxon>
        <taxon>Isopoda</taxon>
        <taxon>Oniscidea</taxon>
        <taxon>Crinocheta</taxon>
        <taxon>Armadillidiidae</taxon>
        <taxon>Armadillidium</taxon>
    </lineage>
</organism>
<protein>
    <recommendedName>
        <fullName evidence="2">DNA-directed RNA polymerase</fullName>
        <ecNumber evidence="2">2.7.7.6</ecNumber>
    </recommendedName>
</protein>
<sequence>LVAALESECPEDYFSYIPIHQDGSCNGLQHYAALGRDKEGGASVNLCSFDTPQDVYSCIVDLVEERRKEDAENGLMIAKELEGFISRKIIKANNNDYHLDDFSEELQHMASMYLTNQTFKSLSSLFTATKEIQDWLVKLAEGVSKNCLQNVEWETPLGFPIVQPYSKVKPSFFVHGQICREEFVKLHSQPILENLAKFMINKYSSYSNYYTCYTSKNGVEIFSLHDILHKVPKKGDLDINEVLRSVFFFS</sequence>
<keyword evidence="5" id="KW-0548">Nucleotidyltransferase</keyword>
<evidence type="ECO:0000256" key="4">
    <source>
        <dbReference type="ARBA" id="ARBA00022679"/>
    </source>
</evidence>
<dbReference type="GO" id="GO:0034245">
    <property type="term" value="C:mitochondrial DNA-directed RNA polymerase complex"/>
    <property type="evidence" value="ECO:0007669"/>
    <property type="project" value="TreeGrafter"/>
</dbReference>
<dbReference type="AlphaFoldDB" id="A0A5N5SP60"/>
<evidence type="ECO:0000256" key="6">
    <source>
        <dbReference type="ARBA" id="ARBA00023163"/>
    </source>
</evidence>
<evidence type="ECO:0000256" key="2">
    <source>
        <dbReference type="ARBA" id="ARBA00012418"/>
    </source>
</evidence>
<feature type="non-terminal residue" evidence="9">
    <location>
        <position position="1"/>
    </location>
</feature>
<name>A0A5N5SP60_9CRUS</name>
<evidence type="ECO:0000256" key="5">
    <source>
        <dbReference type="ARBA" id="ARBA00022695"/>
    </source>
</evidence>
<dbReference type="GO" id="GO:0071897">
    <property type="term" value="P:DNA biosynthetic process"/>
    <property type="evidence" value="ECO:0007669"/>
    <property type="project" value="UniProtKB-ARBA"/>
</dbReference>
<keyword evidence="6" id="KW-0804">Transcription</keyword>
<reference evidence="9 10" key="1">
    <citation type="journal article" date="2019" name="PLoS Biol.">
        <title>Sex chromosomes control vertical transmission of feminizing Wolbachia symbionts in an isopod.</title>
        <authorList>
            <person name="Becking T."/>
            <person name="Chebbi M.A."/>
            <person name="Giraud I."/>
            <person name="Moumen B."/>
            <person name="Laverre T."/>
            <person name="Caubet Y."/>
            <person name="Peccoud J."/>
            <person name="Gilbert C."/>
            <person name="Cordaux R."/>
        </authorList>
    </citation>
    <scope>NUCLEOTIDE SEQUENCE [LARGE SCALE GENOMIC DNA]</scope>
    <source>
        <strain evidence="9">ANa2</strain>
        <tissue evidence="9">Whole body excluding digestive tract and cuticle</tissue>
    </source>
</reference>
<comment type="similarity">
    <text evidence="1">Belongs to the phage and mitochondrial RNA polymerase family.</text>
</comment>
<evidence type="ECO:0000256" key="7">
    <source>
        <dbReference type="ARBA" id="ARBA00048552"/>
    </source>
</evidence>
<dbReference type="EMBL" id="SEYY01022159">
    <property type="protein sequence ID" value="KAB7495737.1"/>
    <property type="molecule type" value="Genomic_DNA"/>
</dbReference>
<evidence type="ECO:0000256" key="3">
    <source>
        <dbReference type="ARBA" id="ARBA00022478"/>
    </source>
</evidence>
<dbReference type="InterPro" id="IPR043502">
    <property type="entry name" value="DNA/RNA_pol_sf"/>
</dbReference>
<evidence type="ECO:0000313" key="10">
    <source>
        <dbReference type="Proteomes" id="UP000326759"/>
    </source>
</evidence>
<dbReference type="Proteomes" id="UP000326759">
    <property type="component" value="Unassembled WGS sequence"/>
</dbReference>
<dbReference type="EC" id="2.7.7.6" evidence="2"/>
<keyword evidence="10" id="KW-1185">Reference proteome</keyword>
<dbReference type="OrthoDB" id="276422at2759"/>
<dbReference type="PANTHER" id="PTHR10102:SF0">
    <property type="entry name" value="DNA-DIRECTED RNA POLYMERASE, MITOCHONDRIAL"/>
    <property type="match status" value="1"/>
</dbReference>
<comment type="caution">
    <text evidence="9">The sequence shown here is derived from an EMBL/GenBank/DDBJ whole genome shotgun (WGS) entry which is preliminary data.</text>
</comment>
<evidence type="ECO:0000259" key="8">
    <source>
        <dbReference type="Pfam" id="PF00940"/>
    </source>
</evidence>
<keyword evidence="4" id="KW-0808">Transferase</keyword>
<dbReference type="GO" id="GO:0003899">
    <property type="term" value="F:DNA-directed RNA polymerase activity"/>
    <property type="evidence" value="ECO:0007669"/>
    <property type="project" value="UniProtKB-EC"/>
</dbReference>
<dbReference type="GO" id="GO:0006390">
    <property type="term" value="P:mitochondrial transcription"/>
    <property type="evidence" value="ECO:0007669"/>
    <property type="project" value="TreeGrafter"/>
</dbReference>
<evidence type="ECO:0000256" key="1">
    <source>
        <dbReference type="ARBA" id="ARBA00009493"/>
    </source>
</evidence>
<proteinExistence type="inferred from homology"/>
<feature type="domain" description="DNA-directed RNA polymerase C-terminal" evidence="8">
    <location>
        <begin position="100"/>
        <end position="169"/>
    </location>
</feature>
<keyword evidence="3 9" id="KW-0240">DNA-directed RNA polymerase</keyword>
<dbReference type="GO" id="GO:0001018">
    <property type="term" value="F:mitochondrial promoter sequence-specific DNA binding"/>
    <property type="evidence" value="ECO:0007669"/>
    <property type="project" value="TreeGrafter"/>
</dbReference>
<comment type="catalytic activity">
    <reaction evidence="7">
        <text>RNA(n) + a ribonucleoside 5'-triphosphate = RNA(n+1) + diphosphate</text>
        <dbReference type="Rhea" id="RHEA:21248"/>
        <dbReference type="Rhea" id="RHEA-COMP:14527"/>
        <dbReference type="Rhea" id="RHEA-COMP:17342"/>
        <dbReference type="ChEBI" id="CHEBI:33019"/>
        <dbReference type="ChEBI" id="CHEBI:61557"/>
        <dbReference type="ChEBI" id="CHEBI:140395"/>
        <dbReference type="EC" id="2.7.7.6"/>
    </reaction>
</comment>
<dbReference type="SUPFAM" id="SSF56672">
    <property type="entry name" value="DNA/RNA polymerases"/>
    <property type="match status" value="1"/>
</dbReference>
<accession>A0A5N5SP60</accession>
<dbReference type="PANTHER" id="PTHR10102">
    <property type="entry name" value="DNA-DIRECTED RNA POLYMERASE, MITOCHONDRIAL"/>
    <property type="match status" value="1"/>
</dbReference>
<dbReference type="InterPro" id="IPR002092">
    <property type="entry name" value="DNA-dir_Rpol_phage-type"/>
</dbReference>